<comment type="caution">
    <text evidence="3">The sequence shown here is derived from an EMBL/GenBank/DDBJ whole genome shotgun (WGS) entry which is preliminary data.</text>
</comment>
<dbReference type="InterPro" id="IPR000488">
    <property type="entry name" value="Death_dom"/>
</dbReference>
<protein>
    <recommendedName>
        <fullName evidence="5">Death domain-containing protein CRADD</fullName>
    </recommendedName>
</protein>
<evidence type="ECO:0000313" key="3">
    <source>
        <dbReference type="EMBL" id="KAJ3612043.1"/>
    </source>
</evidence>
<accession>A0A9Q0IW67</accession>
<proteinExistence type="predicted"/>
<dbReference type="InterPro" id="IPR001315">
    <property type="entry name" value="CARD"/>
</dbReference>
<dbReference type="AlphaFoldDB" id="A0A9Q0IW67"/>
<dbReference type="InterPro" id="IPR011029">
    <property type="entry name" value="DEATH-like_dom_sf"/>
</dbReference>
<evidence type="ECO:0008006" key="5">
    <source>
        <dbReference type="Google" id="ProtNLM"/>
    </source>
</evidence>
<dbReference type="InterPro" id="IPR037939">
    <property type="entry name" value="CRADD"/>
</dbReference>
<dbReference type="GO" id="GO:0070513">
    <property type="term" value="F:death domain binding"/>
    <property type="evidence" value="ECO:0007669"/>
    <property type="project" value="InterPro"/>
</dbReference>
<evidence type="ECO:0000259" key="1">
    <source>
        <dbReference type="PROSITE" id="PS50017"/>
    </source>
</evidence>
<dbReference type="GO" id="GO:0042981">
    <property type="term" value="P:regulation of apoptotic process"/>
    <property type="evidence" value="ECO:0007669"/>
    <property type="project" value="InterPro"/>
</dbReference>
<dbReference type="PANTHER" id="PTHR15034">
    <property type="entry name" value="DEATH DOMAIN-CONTAINING PROTEIN CRADD"/>
    <property type="match status" value="1"/>
</dbReference>
<sequence length="196" mass="21639">MEPAHRAVLRAQRLSLSREVVVSDSVVQFLYQEGLLTSWQLEDIEAQTTDQRKALRLLDLLPTRGPRAFPLFLEALEKDYPWVREGLLGQAAAGPSSGDDWRVPEAVLGRVPSDCELSQLASLLGPEWESLLLHLGLSAGALFRCRADHPHSTHGQALDGLVRWRQSGGKAATVRRLLDSLQAAEIHPSVLGEVFH</sequence>
<dbReference type="PANTHER" id="PTHR15034:SF5">
    <property type="entry name" value="DEATH DOMAIN-CONTAINING PROTEIN CRADD"/>
    <property type="match status" value="1"/>
</dbReference>
<dbReference type="Proteomes" id="UP001148018">
    <property type="component" value="Unassembled WGS sequence"/>
</dbReference>
<feature type="domain" description="Death" evidence="1">
    <location>
        <begin position="124"/>
        <end position="182"/>
    </location>
</feature>
<dbReference type="GO" id="GO:0002020">
    <property type="term" value="F:protease binding"/>
    <property type="evidence" value="ECO:0007669"/>
    <property type="project" value="InterPro"/>
</dbReference>
<keyword evidence="4" id="KW-1185">Reference proteome</keyword>
<dbReference type="Pfam" id="PF00619">
    <property type="entry name" value="CARD"/>
    <property type="match status" value="1"/>
</dbReference>
<dbReference type="SMART" id="SM00114">
    <property type="entry name" value="CARD"/>
    <property type="match status" value="1"/>
</dbReference>
<evidence type="ECO:0000313" key="4">
    <source>
        <dbReference type="Proteomes" id="UP001148018"/>
    </source>
</evidence>
<name>A0A9Q0IW67_9TELE</name>
<organism evidence="3 4">
    <name type="scientific">Muraenolepis orangiensis</name>
    <name type="common">Patagonian moray cod</name>
    <dbReference type="NCBI Taxonomy" id="630683"/>
    <lineage>
        <taxon>Eukaryota</taxon>
        <taxon>Metazoa</taxon>
        <taxon>Chordata</taxon>
        <taxon>Craniata</taxon>
        <taxon>Vertebrata</taxon>
        <taxon>Euteleostomi</taxon>
        <taxon>Actinopterygii</taxon>
        <taxon>Neopterygii</taxon>
        <taxon>Teleostei</taxon>
        <taxon>Neoteleostei</taxon>
        <taxon>Acanthomorphata</taxon>
        <taxon>Zeiogadaria</taxon>
        <taxon>Gadariae</taxon>
        <taxon>Gadiformes</taxon>
        <taxon>Muraenolepidoidei</taxon>
        <taxon>Muraenolepididae</taxon>
        <taxon>Muraenolepis</taxon>
    </lineage>
</organism>
<reference evidence="3" key="1">
    <citation type="submission" date="2022-07" db="EMBL/GenBank/DDBJ databases">
        <title>Chromosome-level genome of Muraenolepis orangiensis.</title>
        <authorList>
            <person name="Kim J."/>
        </authorList>
    </citation>
    <scope>NUCLEOTIDE SEQUENCE</scope>
    <source>
        <strain evidence="3">KU_S4_2022</strain>
        <tissue evidence="3">Muscle</tissue>
    </source>
</reference>
<feature type="domain" description="CARD" evidence="2">
    <location>
        <begin position="1"/>
        <end position="91"/>
    </location>
</feature>
<dbReference type="SUPFAM" id="SSF47986">
    <property type="entry name" value="DEATH domain"/>
    <property type="match status" value="2"/>
</dbReference>
<dbReference type="PROSITE" id="PS50017">
    <property type="entry name" value="DEATH_DOMAIN"/>
    <property type="match status" value="1"/>
</dbReference>
<dbReference type="PROSITE" id="PS50209">
    <property type="entry name" value="CARD"/>
    <property type="match status" value="1"/>
</dbReference>
<evidence type="ECO:0000259" key="2">
    <source>
        <dbReference type="PROSITE" id="PS50209"/>
    </source>
</evidence>
<dbReference type="OrthoDB" id="10031931at2759"/>
<dbReference type="Gene3D" id="1.10.533.10">
    <property type="entry name" value="Death Domain, Fas"/>
    <property type="match status" value="2"/>
</dbReference>
<dbReference type="EMBL" id="JANIIK010000036">
    <property type="protein sequence ID" value="KAJ3612043.1"/>
    <property type="molecule type" value="Genomic_DNA"/>
</dbReference>
<dbReference type="Pfam" id="PF00531">
    <property type="entry name" value="Death"/>
    <property type="match status" value="1"/>
</dbReference>
<gene>
    <name evidence="3" type="ORF">NHX12_020320</name>
</gene>
<dbReference type="GO" id="GO:0007165">
    <property type="term" value="P:signal transduction"/>
    <property type="evidence" value="ECO:0007669"/>
    <property type="project" value="InterPro"/>
</dbReference>